<dbReference type="OrthoDB" id="298012at2759"/>
<dbReference type="EMBL" id="VFLP01000014">
    <property type="protein sequence ID" value="TRX95813.1"/>
    <property type="molecule type" value="Genomic_DNA"/>
</dbReference>
<dbReference type="PANTHER" id="PTHR43333">
    <property type="entry name" value="2-HACID_DH_C DOMAIN-CONTAINING PROTEIN"/>
    <property type="match status" value="1"/>
</dbReference>
<gene>
    <name evidence="4" type="ORF">FHL15_003367</name>
</gene>
<evidence type="ECO:0000256" key="1">
    <source>
        <dbReference type="ARBA" id="ARBA00023002"/>
    </source>
</evidence>
<organism evidence="4 5">
    <name type="scientific">Xylaria flabelliformis</name>
    <dbReference type="NCBI Taxonomy" id="2512241"/>
    <lineage>
        <taxon>Eukaryota</taxon>
        <taxon>Fungi</taxon>
        <taxon>Dikarya</taxon>
        <taxon>Ascomycota</taxon>
        <taxon>Pezizomycotina</taxon>
        <taxon>Sordariomycetes</taxon>
        <taxon>Xylariomycetidae</taxon>
        <taxon>Xylariales</taxon>
        <taxon>Xylariaceae</taxon>
        <taxon>Xylaria</taxon>
    </lineage>
</organism>
<evidence type="ECO:0000313" key="4">
    <source>
        <dbReference type="EMBL" id="TRX95813.1"/>
    </source>
</evidence>
<name>A0A553I6J4_9PEZI</name>
<evidence type="ECO:0000313" key="5">
    <source>
        <dbReference type="Proteomes" id="UP000319160"/>
    </source>
</evidence>
<dbReference type="InterPro" id="IPR006140">
    <property type="entry name" value="D-isomer_DH_NAD-bd"/>
</dbReference>
<protein>
    <recommendedName>
        <fullName evidence="3">D-isomer specific 2-hydroxyacid dehydrogenase NAD-binding domain-containing protein</fullName>
    </recommendedName>
</protein>
<comment type="caution">
    <text evidence="4">The sequence shown here is derived from an EMBL/GenBank/DDBJ whole genome shotgun (WGS) entry which is preliminary data.</text>
</comment>
<evidence type="ECO:0000259" key="3">
    <source>
        <dbReference type="Pfam" id="PF02826"/>
    </source>
</evidence>
<dbReference type="Gene3D" id="3.40.50.720">
    <property type="entry name" value="NAD(P)-binding Rossmann-like Domain"/>
    <property type="match status" value="2"/>
</dbReference>
<sequence length="313" mass="33779">MKLLYPTSLKLDVASLEGFSVSLHAYDVKSTIPEDLVDADMLVTWGNSASNLQDAAKRMKNLRWIQSLAAGPNDVLSAGFSSSITVCTGSGLHDRTVAEHTLGLLLAAARRFDEMRDYQVQSKWAAHLGGPQPDRPKDRFTTLRDANVTIWGYGNIAKTLTPHLTALGATVRGIARSAGVREGTEVYSEDKLSELLPKTDALVMILPGSENTKDALNAERLKLLPKHAWVVNVGRGTSINEDALADALEKGEIGGAALDVFVKEPLPAESRLYKAKNCIVSPHAAGGRPQGAEALIAYNLRRFLAGQELKNVI</sequence>
<keyword evidence="1" id="KW-0560">Oxidoreductase</keyword>
<keyword evidence="2" id="KW-0520">NAD</keyword>
<dbReference type="InterPro" id="IPR036291">
    <property type="entry name" value="NAD(P)-bd_dom_sf"/>
</dbReference>
<dbReference type="AlphaFoldDB" id="A0A553I6J4"/>
<dbReference type="SUPFAM" id="SSF51735">
    <property type="entry name" value="NAD(P)-binding Rossmann-fold domains"/>
    <property type="match status" value="1"/>
</dbReference>
<dbReference type="Pfam" id="PF02826">
    <property type="entry name" value="2-Hacid_dh_C"/>
    <property type="match status" value="1"/>
</dbReference>
<dbReference type="Proteomes" id="UP000319160">
    <property type="component" value="Unassembled WGS sequence"/>
</dbReference>
<reference evidence="5" key="1">
    <citation type="submission" date="2019-06" db="EMBL/GenBank/DDBJ databases">
        <title>Draft genome sequence of the griseofulvin-producing fungus Xylaria cubensis strain G536.</title>
        <authorList>
            <person name="Mead M.E."/>
            <person name="Raja H.A."/>
            <person name="Steenwyk J.L."/>
            <person name="Knowles S.L."/>
            <person name="Oberlies N.H."/>
            <person name="Rokas A."/>
        </authorList>
    </citation>
    <scope>NUCLEOTIDE SEQUENCE [LARGE SCALE GENOMIC DNA]</scope>
    <source>
        <strain evidence="5">G536</strain>
    </source>
</reference>
<dbReference type="GO" id="GO:0016491">
    <property type="term" value="F:oxidoreductase activity"/>
    <property type="evidence" value="ECO:0007669"/>
    <property type="project" value="UniProtKB-KW"/>
</dbReference>
<keyword evidence="5" id="KW-1185">Reference proteome</keyword>
<proteinExistence type="predicted"/>
<feature type="domain" description="D-isomer specific 2-hydroxyacid dehydrogenase NAD-binding" evidence="3">
    <location>
        <begin position="102"/>
        <end position="285"/>
    </location>
</feature>
<dbReference type="SUPFAM" id="SSF52283">
    <property type="entry name" value="Formate/glycerate dehydrogenase catalytic domain-like"/>
    <property type="match status" value="1"/>
</dbReference>
<dbReference type="PANTHER" id="PTHR43333:SF1">
    <property type="entry name" value="D-ISOMER SPECIFIC 2-HYDROXYACID DEHYDROGENASE NAD-BINDING DOMAIN-CONTAINING PROTEIN"/>
    <property type="match status" value="1"/>
</dbReference>
<accession>A0A553I6J4</accession>
<evidence type="ECO:0000256" key="2">
    <source>
        <dbReference type="ARBA" id="ARBA00023027"/>
    </source>
</evidence>
<dbReference type="CDD" id="cd12160">
    <property type="entry name" value="2-Hacid_dh_3"/>
    <property type="match status" value="1"/>
</dbReference>
<dbReference type="STRING" id="2512241.A0A553I6J4"/>
<dbReference type="GO" id="GO:0051287">
    <property type="term" value="F:NAD binding"/>
    <property type="evidence" value="ECO:0007669"/>
    <property type="project" value="InterPro"/>
</dbReference>